<evidence type="ECO:0000256" key="6">
    <source>
        <dbReference type="SAM" id="MobiDB-lite"/>
    </source>
</evidence>
<accession>A0A813ICK3</accession>
<dbReference type="PROSITE" id="PS51687">
    <property type="entry name" value="SAM_MT_RNA_M5U"/>
    <property type="match status" value="1"/>
</dbReference>
<dbReference type="Gene3D" id="3.40.50.150">
    <property type="entry name" value="Vaccinia Virus protein VP39"/>
    <property type="match status" value="2"/>
</dbReference>
<dbReference type="InterPro" id="IPR002792">
    <property type="entry name" value="TRAM_dom"/>
</dbReference>
<dbReference type="GO" id="GO:0032259">
    <property type="term" value="P:methylation"/>
    <property type="evidence" value="ECO:0007669"/>
    <property type="project" value="UniProtKB-KW"/>
</dbReference>
<name>A0A813ICK3_POLGL</name>
<sequence length="632" mass="68135">MTIVPTMTSLTPTLSRGCDKSQVPSQPSVLVVGRPPRRAALRVLECHGPRAAPPAASSLRSAALGMALASLPLRQSLRRKLRGACRSAQQEVSEVAAAATTTTTELVLEEEMQKLGLDADAQAVLLSAPLPAALEILAACREAAEAKEVRNPSAFVVARVRKLQADQRPQPPAEGSQLQLRVSKVLSHGQGLGFWGESEWVIMVGMGVLAGELVEVCISRNFKRYSEAQLISVLECSPDRVQPKCPLFGQCSGCQYQHASYEAQLALKREHVSGTLRELSGLELPSDIVELTVRSPQEYHYRNKITPKLEAVSAKHGGDADLLQPDGCNGPIGFCEQEWGHEQDASGRRWRGTVDIAQCPLATEAINAQLPAAREALRLRAAEALGKLRSPAARRSLARRRRSPLVALLRATTLDGVVQSWEEVATETIAEVGTFKFRAGNFFQVNSPMLPIFVTRIVGLAAEPLQGGDSLVPEVLVDLYCGVGVFAIAASRHFQRVFGIELDGGAIELARENAVANGAGNVSFQACDAGDGLCALLAASGASEEALRGERSVVIVDPPREGLLPVASEALLDWGPQRIVYVSCDPATQARDLKELTAKGNYVVKRIVPFDMFPQTRHVESVVVLERRMRAE</sequence>
<keyword evidence="2 4" id="KW-0808">Transferase</keyword>
<organism evidence="9 10">
    <name type="scientific">Polarella glacialis</name>
    <name type="common">Dinoflagellate</name>
    <dbReference type="NCBI Taxonomy" id="89957"/>
    <lineage>
        <taxon>Eukaryota</taxon>
        <taxon>Sar</taxon>
        <taxon>Alveolata</taxon>
        <taxon>Dinophyceae</taxon>
        <taxon>Suessiales</taxon>
        <taxon>Suessiaceae</taxon>
        <taxon>Polarella</taxon>
    </lineage>
</organism>
<dbReference type="Pfam" id="PF05958">
    <property type="entry name" value="tRNA_U5-meth_tr"/>
    <property type="match status" value="1"/>
</dbReference>
<evidence type="ECO:0000256" key="5">
    <source>
        <dbReference type="PROSITE-ProRule" id="PRU10015"/>
    </source>
</evidence>
<proteinExistence type="inferred from homology"/>
<evidence type="ECO:0000256" key="4">
    <source>
        <dbReference type="PROSITE-ProRule" id="PRU01024"/>
    </source>
</evidence>
<dbReference type="GO" id="GO:0006396">
    <property type="term" value="P:RNA processing"/>
    <property type="evidence" value="ECO:0007669"/>
    <property type="project" value="InterPro"/>
</dbReference>
<dbReference type="CDD" id="cd02440">
    <property type="entry name" value="AdoMet_MTases"/>
    <property type="match status" value="1"/>
</dbReference>
<reference evidence="9" key="1">
    <citation type="submission" date="2021-02" db="EMBL/GenBank/DDBJ databases">
        <authorList>
            <person name="Dougan E. K."/>
            <person name="Rhodes N."/>
            <person name="Thang M."/>
            <person name="Chan C."/>
        </authorList>
    </citation>
    <scope>NUCLEOTIDE SEQUENCE</scope>
</reference>
<dbReference type="GO" id="GO:0008757">
    <property type="term" value="F:S-adenosylmethionine-dependent methyltransferase activity"/>
    <property type="evidence" value="ECO:0007669"/>
    <property type="project" value="UniProtKB-ARBA"/>
</dbReference>
<dbReference type="EMBL" id="CAJNNW010000419">
    <property type="protein sequence ID" value="CAE8627421.1"/>
    <property type="molecule type" value="Genomic_DNA"/>
</dbReference>
<dbReference type="InterPro" id="IPR029063">
    <property type="entry name" value="SAM-dependent_MTases_sf"/>
</dbReference>
<evidence type="ECO:0000259" key="7">
    <source>
        <dbReference type="PROSITE" id="PS50926"/>
    </source>
</evidence>
<feature type="binding site" evidence="4">
    <location>
        <position position="557"/>
    </location>
    <ligand>
        <name>S-adenosyl-L-methionine</name>
        <dbReference type="ChEBI" id="CHEBI:59789"/>
    </ligand>
</feature>
<dbReference type="GO" id="GO:0008173">
    <property type="term" value="F:RNA methyltransferase activity"/>
    <property type="evidence" value="ECO:0007669"/>
    <property type="project" value="InterPro"/>
</dbReference>
<feature type="region of interest" description="Disordered" evidence="6">
    <location>
        <begin position="1"/>
        <end position="28"/>
    </location>
</feature>
<comment type="similarity">
    <text evidence="4">Belongs to the class I-like SAM-binding methyltransferase superfamily. RNA M5U methyltransferase family.</text>
</comment>
<feature type="compositionally biased region" description="Polar residues" evidence="6">
    <location>
        <begin position="1"/>
        <end position="14"/>
    </location>
</feature>
<feature type="binding site" evidence="4">
    <location>
        <position position="480"/>
    </location>
    <ligand>
        <name>S-adenosyl-L-methionine</name>
        <dbReference type="ChEBI" id="CHEBI:59789"/>
    </ligand>
</feature>
<dbReference type="EMBL" id="CAJNNW010007103">
    <property type="protein sequence ID" value="CAE8648913.1"/>
    <property type="molecule type" value="Genomic_DNA"/>
</dbReference>
<dbReference type="InterPro" id="IPR030390">
    <property type="entry name" value="MeTrfase_TrmA_AS"/>
</dbReference>
<feature type="binding site" evidence="4">
    <location>
        <position position="444"/>
    </location>
    <ligand>
        <name>S-adenosyl-L-methionine</name>
        <dbReference type="ChEBI" id="CHEBI:59789"/>
    </ligand>
</feature>
<dbReference type="PROSITE" id="PS50926">
    <property type="entry name" value="TRAM"/>
    <property type="match status" value="1"/>
</dbReference>
<feature type="domain" description="TRAM" evidence="7">
    <location>
        <begin position="171"/>
        <end position="232"/>
    </location>
</feature>
<dbReference type="PROSITE" id="PS01231">
    <property type="entry name" value="TRMA_2"/>
    <property type="match status" value="1"/>
</dbReference>
<gene>
    <name evidence="8" type="ORF">PGLA2088_LOCUS614</name>
    <name evidence="9" type="ORF">PGLA2088_LOCUS6985</name>
</gene>
<dbReference type="InterPro" id="IPR010280">
    <property type="entry name" value="U5_MeTrfase_fam"/>
</dbReference>
<dbReference type="PANTHER" id="PTHR11061">
    <property type="entry name" value="RNA M5U METHYLTRANSFERASE"/>
    <property type="match status" value="1"/>
</dbReference>
<evidence type="ECO:0000256" key="2">
    <source>
        <dbReference type="ARBA" id="ARBA00022679"/>
    </source>
</evidence>
<protein>
    <recommendedName>
        <fullName evidence="7">TRAM domain-containing protein</fullName>
    </recommendedName>
</protein>
<dbReference type="Proteomes" id="UP000626109">
    <property type="component" value="Unassembled WGS sequence"/>
</dbReference>
<comment type="caution">
    <text evidence="9">The sequence shown here is derived from an EMBL/GenBank/DDBJ whole genome shotgun (WGS) entry which is preliminary data.</text>
</comment>
<dbReference type="InterPro" id="IPR030391">
    <property type="entry name" value="MeTrfase_TrmA_CS"/>
</dbReference>
<evidence type="ECO:0000256" key="3">
    <source>
        <dbReference type="ARBA" id="ARBA00022691"/>
    </source>
</evidence>
<evidence type="ECO:0000256" key="1">
    <source>
        <dbReference type="ARBA" id="ARBA00022603"/>
    </source>
</evidence>
<dbReference type="AlphaFoldDB" id="A0A813ICK3"/>
<dbReference type="SUPFAM" id="SSF53335">
    <property type="entry name" value="S-adenosyl-L-methionine-dependent methyltransferases"/>
    <property type="match status" value="1"/>
</dbReference>
<evidence type="ECO:0000313" key="10">
    <source>
        <dbReference type="Proteomes" id="UP000626109"/>
    </source>
</evidence>
<keyword evidence="3 4" id="KW-0949">S-adenosyl-L-methionine</keyword>
<dbReference type="GO" id="GO:0009451">
    <property type="term" value="P:RNA modification"/>
    <property type="evidence" value="ECO:0007669"/>
    <property type="project" value="UniProtKB-ARBA"/>
</dbReference>
<dbReference type="InterPro" id="IPR012340">
    <property type="entry name" value="NA-bd_OB-fold"/>
</dbReference>
<evidence type="ECO:0000313" key="9">
    <source>
        <dbReference type="EMBL" id="CAE8648913.1"/>
    </source>
</evidence>
<dbReference type="PANTHER" id="PTHR11061:SF30">
    <property type="entry name" value="TRNA (URACIL(54)-C(5))-METHYLTRANSFERASE"/>
    <property type="match status" value="1"/>
</dbReference>
<feature type="active site" evidence="5">
    <location>
        <position position="584"/>
    </location>
</feature>
<dbReference type="PROSITE" id="PS01230">
    <property type="entry name" value="TRMA_1"/>
    <property type="match status" value="1"/>
</dbReference>
<dbReference type="Gene3D" id="2.40.50.140">
    <property type="entry name" value="Nucleic acid-binding proteins"/>
    <property type="match status" value="1"/>
</dbReference>
<evidence type="ECO:0000313" key="8">
    <source>
        <dbReference type="EMBL" id="CAE8627421.1"/>
    </source>
</evidence>
<keyword evidence="1 4" id="KW-0489">Methyltransferase</keyword>
<feature type="binding site" evidence="4">
    <location>
        <position position="501"/>
    </location>
    <ligand>
        <name>S-adenosyl-L-methionine</name>
        <dbReference type="ChEBI" id="CHEBI:59789"/>
    </ligand>
</feature>
<feature type="active site" description="Nucleophile" evidence="4">
    <location>
        <position position="584"/>
    </location>
</feature>